<dbReference type="AlphaFoldDB" id="A0A4V3B9Z7"/>
<evidence type="ECO:0000256" key="3">
    <source>
        <dbReference type="ARBA" id="ARBA00023052"/>
    </source>
</evidence>
<evidence type="ECO:0000256" key="4">
    <source>
        <dbReference type="ARBA" id="ARBA00025211"/>
    </source>
</evidence>
<gene>
    <name evidence="7" type="ORF">E2L08_07590</name>
</gene>
<accession>A0A4V3B9Z7</accession>
<dbReference type="GO" id="GO:0006086">
    <property type="term" value="P:pyruvate decarboxylation to acetyl-CoA"/>
    <property type="evidence" value="ECO:0007669"/>
    <property type="project" value="TreeGrafter"/>
</dbReference>
<reference evidence="7 8" key="1">
    <citation type="submission" date="2019-03" db="EMBL/GenBank/DDBJ databases">
        <title>Primorskyibacter sp. SS33 isolated from sediments.</title>
        <authorList>
            <person name="Xunke S."/>
        </authorList>
    </citation>
    <scope>NUCLEOTIDE SEQUENCE [LARGE SCALE GENOMIC DNA]</scope>
    <source>
        <strain evidence="7 8">SS33</strain>
    </source>
</reference>
<comment type="function">
    <text evidence="4">The pyruvate dehydrogenase complex catalyzes the overall conversion of pyruvate to acetyl-CoA and CO(2). It contains multiple copies of three enzymatic components: pyruvate dehydrogenase (E1), dihydrolipoamide acetyltransferase (E2) and lipoamide dehydrogenase (E3).</text>
</comment>
<evidence type="ECO:0000256" key="1">
    <source>
        <dbReference type="ARBA" id="ARBA00001964"/>
    </source>
</evidence>
<dbReference type="InterPro" id="IPR029061">
    <property type="entry name" value="THDP-binding"/>
</dbReference>
<sequence>MQMSREDLERAYRTMRTIRAFETNVHVEAQAGRVPGSTHLYAGQEAVATGVCMALGNGDHIVSTHRGHGHSIAKGCEVGPMMAEILGKESGTCKGKGGSMHIADLNVGMLGANGIVGGGPPLACGAALTAKTLKTGSVAVAFSGDGAVNQGTTAESLNLAMVWNLPVIFVIEDNGWGEATSSEFATAGDIVMRAQGYGMAAELVDGLSLSNVYESTSAAVTRARAGEGPSLLHMKTERFYGHFNGDVDTYRSEESKRVQRHERDCLTRLRATLIKSGLIEEGTLDAIDAEVEDAIDAAVKAARAANEPDPATLETDVYVSYAEGN</sequence>
<comment type="cofactor">
    <cofactor evidence="1">
        <name>thiamine diphosphate</name>
        <dbReference type="ChEBI" id="CHEBI:58937"/>
    </cofactor>
</comment>
<keyword evidence="2" id="KW-0560">Oxidoreductase</keyword>
<dbReference type="CDD" id="cd02000">
    <property type="entry name" value="TPP_E1_PDC_ADC_BCADC"/>
    <property type="match status" value="1"/>
</dbReference>
<protein>
    <submittedName>
        <fullName evidence="7">Thiamine pyrophosphate-dependent dehydrogenase E1 component subunit alpha</fullName>
    </submittedName>
</protein>
<evidence type="ECO:0000259" key="6">
    <source>
        <dbReference type="Pfam" id="PF00676"/>
    </source>
</evidence>
<dbReference type="EMBL" id="SNAA01000006">
    <property type="protein sequence ID" value="TDL81189.1"/>
    <property type="molecule type" value="Genomic_DNA"/>
</dbReference>
<comment type="catalytic activity">
    <reaction evidence="5">
        <text>N(6)-[(R)-lipoyl]-L-lysyl-[protein] + pyruvate + H(+) = N(6)-[(R)-S(8)-acetyldihydrolipoyl]-L-lysyl-[protein] + CO2</text>
        <dbReference type="Rhea" id="RHEA:19189"/>
        <dbReference type="Rhea" id="RHEA-COMP:10474"/>
        <dbReference type="Rhea" id="RHEA-COMP:10478"/>
        <dbReference type="ChEBI" id="CHEBI:15361"/>
        <dbReference type="ChEBI" id="CHEBI:15378"/>
        <dbReference type="ChEBI" id="CHEBI:16526"/>
        <dbReference type="ChEBI" id="CHEBI:83099"/>
        <dbReference type="ChEBI" id="CHEBI:83111"/>
        <dbReference type="EC" id="1.2.4.1"/>
    </reaction>
</comment>
<dbReference type="InterPro" id="IPR050642">
    <property type="entry name" value="PDH_E1_Alpha_Subunit"/>
</dbReference>
<evidence type="ECO:0000256" key="5">
    <source>
        <dbReference type="ARBA" id="ARBA00051231"/>
    </source>
</evidence>
<comment type="caution">
    <text evidence="7">The sequence shown here is derived from an EMBL/GenBank/DDBJ whole genome shotgun (WGS) entry which is preliminary data.</text>
</comment>
<evidence type="ECO:0000313" key="8">
    <source>
        <dbReference type="Proteomes" id="UP000295701"/>
    </source>
</evidence>
<dbReference type="OrthoDB" id="9766715at2"/>
<organism evidence="7 8">
    <name type="scientific">Palleronia sediminis</name>
    <dbReference type="NCBI Taxonomy" id="2547833"/>
    <lineage>
        <taxon>Bacteria</taxon>
        <taxon>Pseudomonadati</taxon>
        <taxon>Pseudomonadota</taxon>
        <taxon>Alphaproteobacteria</taxon>
        <taxon>Rhodobacterales</taxon>
        <taxon>Roseobacteraceae</taxon>
        <taxon>Palleronia</taxon>
    </lineage>
</organism>
<keyword evidence="8" id="KW-1185">Reference proteome</keyword>
<evidence type="ECO:0000313" key="7">
    <source>
        <dbReference type="EMBL" id="TDL81189.1"/>
    </source>
</evidence>
<dbReference type="GO" id="GO:0004739">
    <property type="term" value="F:pyruvate dehydrogenase (acetyl-transferring) activity"/>
    <property type="evidence" value="ECO:0007669"/>
    <property type="project" value="UniProtKB-EC"/>
</dbReference>
<proteinExistence type="predicted"/>
<dbReference type="Gene3D" id="3.40.50.970">
    <property type="match status" value="1"/>
</dbReference>
<dbReference type="Proteomes" id="UP000295701">
    <property type="component" value="Unassembled WGS sequence"/>
</dbReference>
<feature type="domain" description="Dehydrogenase E1 component" evidence="6">
    <location>
        <begin position="14"/>
        <end position="310"/>
    </location>
</feature>
<keyword evidence="3" id="KW-0786">Thiamine pyrophosphate</keyword>
<dbReference type="InterPro" id="IPR001017">
    <property type="entry name" value="DH_E1"/>
</dbReference>
<dbReference type="PANTHER" id="PTHR11516:SF60">
    <property type="entry name" value="PYRUVATE DEHYDROGENASE E1 COMPONENT SUBUNIT ALPHA"/>
    <property type="match status" value="1"/>
</dbReference>
<dbReference type="Pfam" id="PF00676">
    <property type="entry name" value="E1_dh"/>
    <property type="match status" value="1"/>
</dbReference>
<name>A0A4V3B9Z7_9RHOB</name>
<dbReference type="SUPFAM" id="SSF52518">
    <property type="entry name" value="Thiamin diphosphate-binding fold (THDP-binding)"/>
    <property type="match status" value="1"/>
</dbReference>
<dbReference type="RefSeq" id="WP_133396467.1">
    <property type="nucleotide sequence ID" value="NZ_SNAA01000006.1"/>
</dbReference>
<dbReference type="PANTHER" id="PTHR11516">
    <property type="entry name" value="PYRUVATE DEHYDROGENASE E1 COMPONENT, ALPHA SUBUNIT BACTERIAL AND ORGANELLAR"/>
    <property type="match status" value="1"/>
</dbReference>
<evidence type="ECO:0000256" key="2">
    <source>
        <dbReference type="ARBA" id="ARBA00023002"/>
    </source>
</evidence>